<feature type="compositionally biased region" description="Low complexity" evidence="10">
    <location>
        <begin position="33"/>
        <end position="45"/>
    </location>
</feature>
<organism evidence="12 13">
    <name type="scientific">Spirodela intermedia</name>
    <name type="common">Intermediate duckweed</name>
    <dbReference type="NCBI Taxonomy" id="51605"/>
    <lineage>
        <taxon>Eukaryota</taxon>
        <taxon>Viridiplantae</taxon>
        <taxon>Streptophyta</taxon>
        <taxon>Embryophyta</taxon>
        <taxon>Tracheophyta</taxon>
        <taxon>Spermatophyta</taxon>
        <taxon>Magnoliopsida</taxon>
        <taxon>Liliopsida</taxon>
        <taxon>Araceae</taxon>
        <taxon>Lemnoideae</taxon>
        <taxon>Spirodela</taxon>
    </lineage>
</organism>
<dbReference type="PANTHER" id="PTHR31251">
    <property type="entry name" value="SQUAMOSA PROMOTER-BINDING-LIKE PROTEIN 4"/>
    <property type="match status" value="1"/>
</dbReference>
<reference evidence="12" key="1">
    <citation type="submission" date="2020-02" db="EMBL/GenBank/DDBJ databases">
        <authorList>
            <person name="Scholz U."/>
            <person name="Mascher M."/>
            <person name="Fiebig A."/>
        </authorList>
    </citation>
    <scope>NUCLEOTIDE SEQUENCE</scope>
</reference>
<evidence type="ECO:0000313" key="12">
    <source>
        <dbReference type="EMBL" id="CAA7409496.1"/>
    </source>
</evidence>
<keyword evidence="4" id="KW-0862">Zinc</keyword>
<comment type="subcellular location">
    <subcellularLocation>
        <location evidence="1">Nucleus</location>
    </subcellularLocation>
</comment>
<evidence type="ECO:0000256" key="6">
    <source>
        <dbReference type="ARBA" id="ARBA00023125"/>
    </source>
</evidence>
<keyword evidence="13" id="KW-1185">Reference proteome</keyword>
<dbReference type="EMBL" id="LR746279">
    <property type="protein sequence ID" value="CAA7409496.1"/>
    <property type="molecule type" value="Genomic_DNA"/>
</dbReference>
<keyword evidence="6" id="KW-0238">DNA-binding</keyword>
<evidence type="ECO:0000256" key="10">
    <source>
        <dbReference type="SAM" id="MobiDB-lite"/>
    </source>
</evidence>
<dbReference type="GO" id="GO:0005634">
    <property type="term" value="C:nucleus"/>
    <property type="evidence" value="ECO:0007669"/>
    <property type="project" value="UniProtKB-SubCell"/>
</dbReference>
<proteinExistence type="predicted"/>
<accession>A0A7I8LII4</accession>
<dbReference type="Gene3D" id="4.10.1100.10">
    <property type="entry name" value="Transcription factor, SBP-box domain"/>
    <property type="match status" value="1"/>
</dbReference>
<keyword evidence="3 9" id="KW-0863">Zinc-finger</keyword>
<dbReference type="Proteomes" id="UP000663760">
    <property type="component" value="Chromosome 16"/>
</dbReference>
<keyword evidence="8" id="KW-0539">Nucleus</keyword>
<keyword evidence="5" id="KW-0805">Transcription regulation</keyword>
<evidence type="ECO:0000256" key="4">
    <source>
        <dbReference type="ARBA" id="ARBA00022833"/>
    </source>
</evidence>
<evidence type="ECO:0000256" key="9">
    <source>
        <dbReference type="PROSITE-ProRule" id="PRU00470"/>
    </source>
</evidence>
<dbReference type="SUPFAM" id="SSF103612">
    <property type="entry name" value="SBT domain"/>
    <property type="match status" value="1"/>
</dbReference>
<dbReference type="GO" id="GO:0008270">
    <property type="term" value="F:zinc ion binding"/>
    <property type="evidence" value="ECO:0007669"/>
    <property type="project" value="UniProtKB-KW"/>
</dbReference>
<evidence type="ECO:0000256" key="5">
    <source>
        <dbReference type="ARBA" id="ARBA00023015"/>
    </source>
</evidence>
<dbReference type="PANTHER" id="PTHR31251:SF191">
    <property type="entry name" value="SBP-TYPE DOMAIN-CONTAINING PROTEIN"/>
    <property type="match status" value="1"/>
</dbReference>
<feature type="region of interest" description="Disordered" evidence="10">
    <location>
        <begin position="30"/>
        <end position="59"/>
    </location>
</feature>
<evidence type="ECO:0000313" key="13">
    <source>
        <dbReference type="Proteomes" id="UP000663760"/>
    </source>
</evidence>
<dbReference type="Pfam" id="PF03110">
    <property type="entry name" value="SBP"/>
    <property type="match status" value="1"/>
</dbReference>
<evidence type="ECO:0000256" key="8">
    <source>
        <dbReference type="ARBA" id="ARBA00023242"/>
    </source>
</evidence>
<dbReference type="PROSITE" id="PS51141">
    <property type="entry name" value="ZF_SBP"/>
    <property type="match status" value="1"/>
</dbReference>
<feature type="domain" description="SBP-type" evidence="11">
    <location>
        <begin position="58"/>
        <end position="135"/>
    </location>
</feature>
<name>A0A7I8LII4_SPIIN</name>
<feature type="region of interest" description="Disordered" evidence="10">
    <location>
        <begin position="343"/>
        <end position="367"/>
    </location>
</feature>
<gene>
    <name evidence="12" type="ORF">SI8410_16020174</name>
</gene>
<evidence type="ECO:0000259" key="11">
    <source>
        <dbReference type="PROSITE" id="PS51141"/>
    </source>
</evidence>
<keyword evidence="2" id="KW-0479">Metal-binding</keyword>
<dbReference type="FunFam" id="4.10.1100.10:FF:000001">
    <property type="entry name" value="Squamosa promoter-binding-like protein 14"/>
    <property type="match status" value="1"/>
</dbReference>
<keyword evidence="7" id="KW-0804">Transcription</keyword>
<evidence type="ECO:0000256" key="3">
    <source>
        <dbReference type="ARBA" id="ARBA00022771"/>
    </source>
</evidence>
<sequence>MEMGSGSTGGGDSPRGLKFGKKVFFENLGSGGSSSSAAPPSAAAGKRGKSVAQGQQQPPRCQVEGCGLDLTGSKAYYCRHKVCGTHSKSPKVVVAGMEQRFCQQCSRFHQLQEFDQGKRSCRRRLAGHNERRRKPVLGTMGHCLAPPALPPFEGGGGGRFGGFLMDFSSHPRLPATPEEVWASVRVDGGGPGTQWLGSSALLPSSGGTTTATSLSHPYLQALPRGTLFSSQGAPPGEGFGVSDSGCALSLLSTQPWGSSAPAAAAATRNPPPAAPGGSYGGQLGAAIAADFGATNDSWSMKGHEGGGTSGTHVIPPEQGLGRLGEPPGEAAQFSSELELALQGSKPCLDSGPGRAYGFPSSRIQWPP</sequence>
<dbReference type="AlphaFoldDB" id="A0A7I8LII4"/>
<evidence type="ECO:0000256" key="1">
    <source>
        <dbReference type="ARBA" id="ARBA00004123"/>
    </source>
</evidence>
<dbReference type="OrthoDB" id="514967at2759"/>
<protein>
    <recommendedName>
        <fullName evidence="11">SBP-type domain-containing protein</fullName>
    </recommendedName>
</protein>
<dbReference type="InterPro" id="IPR004333">
    <property type="entry name" value="SBP_dom"/>
</dbReference>
<dbReference type="GO" id="GO:0003677">
    <property type="term" value="F:DNA binding"/>
    <property type="evidence" value="ECO:0007669"/>
    <property type="project" value="UniProtKB-KW"/>
</dbReference>
<evidence type="ECO:0000256" key="7">
    <source>
        <dbReference type="ARBA" id="ARBA00023163"/>
    </source>
</evidence>
<dbReference type="InterPro" id="IPR036893">
    <property type="entry name" value="SBP_sf"/>
</dbReference>
<evidence type="ECO:0000256" key="2">
    <source>
        <dbReference type="ARBA" id="ARBA00022723"/>
    </source>
</evidence>
<dbReference type="InterPro" id="IPR044817">
    <property type="entry name" value="SBP-like"/>
</dbReference>